<dbReference type="EMBL" id="FWXN01000010">
    <property type="protein sequence ID" value="SMC81273.1"/>
    <property type="molecule type" value="Genomic_DNA"/>
</dbReference>
<proteinExistence type="predicted"/>
<accession>A0A1W2C7Y4</accession>
<reference evidence="1 4" key="2">
    <citation type="submission" date="2020-10" db="EMBL/GenBank/DDBJ databases">
        <title>Janibacter indicus TT2 genome sequence.</title>
        <authorList>
            <person name="Lee K."/>
            <person name="Ganzorig M."/>
        </authorList>
    </citation>
    <scope>NUCLEOTIDE SEQUENCE [LARGE SCALE GENOMIC DNA]</scope>
    <source>
        <strain evidence="1 4">TT2</strain>
    </source>
</reference>
<dbReference type="RefSeq" id="WP_084452006.1">
    <property type="nucleotide sequence ID" value="NZ_CP062789.1"/>
</dbReference>
<dbReference type="AlphaFoldDB" id="A0A1W2C7Y4"/>
<gene>
    <name evidence="1" type="ORF">IGS73_08950</name>
    <name evidence="2" type="ORF">SAMN06296429_110114</name>
</gene>
<dbReference type="Proteomes" id="UP000593998">
    <property type="component" value="Chromosome"/>
</dbReference>
<reference evidence="2 3" key="1">
    <citation type="submission" date="2017-04" db="EMBL/GenBank/DDBJ databases">
        <authorList>
            <person name="Afonso C.L."/>
            <person name="Miller P.J."/>
            <person name="Scott M.A."/>
            <person name="Spackman E."/>
            <person name="Goraichik I."/>
            <person name="Dimitrov K.M."/>
            <person name="Suarez D.L."/>
            <person name="Swayne D.E."/>
        </authorList>
    </citation>
    <scope>NUCLEOTIDE SEQUENCE [LARGE SCALE GENOMIC DNA]</scope>
    <source>
        <strain evidence="2 3">CGMCC 1.12511</strain>
    </source>
</reference>
<evidence type="ECO:0000313" key="3">
    <source>
        <dbReference type="Proteomes" id="UP000192634"/>
    </source>
</evidence>
<evidence type="ECO:0000313" key="4">
    <source>
        <dbReference type="Proteomes" id="UP000593998"/>
    </source>
</evidence>
<dbReference type="Proteomes" id="UP000192634">
    <property type="component" value="Unassembled WGS sequence"/>
</dbReference>
<organism evidence="2 3">
    <name type="scientific">Janibacter indicus</name>
    <dbReference type="NCBI Taxonomy" id="857417"/>
    <lineage>
        <taxon>Bacteria</taxon>
        <taxon>Bacillati</taxon>
        <taxon>Actinomycetota</taxon>
        <taxon>Actinomycetes</taxon>
        <taxon>Micrococcales</taxon>
        <taxon>Intrasporangiaceae</taxon>
        <taxon>Janibacter</taxon>
    </lineage>
</organism>
<protein>
    <submittedName>
        <fullName evidence="2">Uncharacterized protein</fullName>
    </submittedName>
</protein>
<name>A0A1W2C7Y4_9MICO</name>
<evidence type="ECO:0000313" key="1">
    <source>
        <dbReference type="EMBL" id="QOK21324.1"/>
    </source>
</evidence>
<dbReference type="EMBL" id="CP062789">
    <property type="protein sequence ID" value="QOK21324.1"/>
    <property type="molecule type" value="Genomic_DNA"/>
</dbReference>
<dbReference type="OrthoDB" id="4290974at2"/>
<sequence length="105" mass="11694">MTRYEYDEEASAAWHMDVAHEVDDSPAPVSRWVDAMRRLNTINDPLARKLLALHRDCGAGTGVCDSLDDDPDPMDRRSTWGCETTGLIADHFGVEYPQGSSSDRP</sequence>
<evidence type="ECO:0000313" key="2">
    <source>
        <dbReference type="EMBL" id="SMC81273.1"/>
    </source>
</evidence>